<evidence type="ECO:0000313" key="8">
    <source>
        <dbReference type="Proteomes" id="UP000009168"/>
    </source>
</evidence>
<evidence type="ECO:0000256" key="3">
    <source>
        <dbReference type="ARBA" id="ARBA00022692"/>
    </source>
</evidence>
<feature type="transmembrane region" description="Helical" evidence="6">
    <location>
        <begin position="108"/>
        <end position="127"/>
    </location>
</feature>
<evidence type="ECO:0000256" key="4">
    <source>
        <dbReference type="ARBA" id="ARBA00022989"/>
    </source>
</evidence>
<dbReference type="OMA" id="TYITEVC"/>
<dbReference type="InterPro" id="IPR037185">
    <property type="entry name" value="EmrE-like"/>
</dbReference>
<comment type="similarity">
    <text evidence="2">Belongs to the TMEM234 family.</text>
</comment>
<gene>
    <name evidence="7" type="ORF">TTHERM_01083020</name>
</gene>
<dbReference type="SUPFAM" id="SSF103481">
    <property type="entry name" value="Multidrug resistance efflux transporter EmrE"/>
    <property type="match status" value="1"/>
</dbReference>
<dbReference type="RefSeq" id="XP_001030455.1">
    <property type="nucleotide sequence ID" value="XM_001030455.1"/>
</dbReference>
<feature type="transmembrane region" description="Helical" evidence="6">
    <location>
        <begin position="12"/>
        <end position="30"/>
    </location>
</feature>
<dbReference type="Pfam" id="PF10639">
    <property type="entry name" value="TMEM234"/>
    <property type="match status" value="1"/>
</dbReference>
<dbReference type="InParanoid" id="Q22BW6"/>
<protein>
    <submittedName>
        <fullName evidence="7">EamA-like transporter family protein</fullName>
    </submittedName>
</protein>
<feature type="transmembrane region" description="Helical" evidence="6">
    <location>
        <begin position="42"/>
        <end position="64"/>
    </location>
</feature>
<reference evidence="8" key="1">
    <citation type="journal article" date="2006" name="PLoS Biol.">
        <title>Macronuclear genome sequence of the ciliate Tetrahymena thermophila, a model eukaryote.</title>
        <authorList>
            <person name="Eisen J.A."/>
            <person name="Coyne R.S."/>
            <person name="Wu M."/>
            <person name="Wu D."/>
            <person name="Thiagarajan M."/>
            <person name="Wortman J.R."/>
            <person name="Badger J.H."/>
            <person name="Ren Q."/>
            <person name="Amedeo P."/>
            <person name="Jones K.M."/>
            <person name="Tallon L.J."/>
            <person name="Delcher A.L."/>
            <person name="Salzberg S.L."/>
            <person name="Silva J.C."/>
            <person name="Haas B.J."/>
            <person name="Majoros W.H."/>
            <person name="Farzad M."/>
            <person name="Carlton J.M."/>
            <person name="Smith R.K. Jr."/>
            <person name="Garg J."/>
            <person name="Pearlman R.E."/>
            <person name="Karrer K.M."/>
            <person name="Sun L."/>
            <person name="Manning G."/>
            <person name="Elde N.C."/>
            <person name="Turkewitz A.P."/>
            <person name="Asai D.J."/>
            <person name="Wilkes D.E."/>
            <person name="Wang Y."/>
            <person name="Cai H."/>
            <person name="Collins K."/>
            <person name="Stewart B.A."/>
            <person name="Lee S.R."/>
            <person name="Wilamowska K."/>
            <person name="Weinberg Z."/>
            <person name="Ruzzo W.L."/>
            <person name="Wloga D."/>
            <person name="Gaertig J."/>
            <person name="Frankel J."/>
            <person name="Tsao C.-C."/>
            <person name="Gorovsky M.A."/>
            <person name="Keeling P.J."/>
            <person name="Waller R.F."/>
            <person name="Patron N.J."/>
            <person name="Cherry J.M."/>
            <person name="Stover N.A."/>
            <person name="Krieger C.J."/>
            <person name="del Toro C."/>
            <person name="Ryder H.F."/>
            <person name="Williamson S.C."/>
            <person name="Barbeau R.A."/>
            <person name="Hamilton E.P."/>
            <person name="Orias E."/>
        </authorList>
    </citation>
    <scope>NUCLEOTIDE SEQUENCE [LARGE SCALE GENOMIC DNA]</scope>
    <source>
        <strain evidence="8">SB210</strain>
    </source>
</reference>
<dbReference type="KEGG" id="tet:TTHERM_01083020"/>
<dbReference type="GO" id="GO:0016020">
    <property type="term" value="C:membrane"/>
    <property type="evidence" value="ECO:0007669"/>
    <property type="project" value="UniProtKB-SubCell"/>
</dbReference>
<comment type="subcellular location">
    <subcellularLocation>
        <location evidence="1">Membrane</location>
        <topology evidence="1">Multi-pass membrane protein</topology>
    </subcellularLocation>
</comment>
<evidence type="ECO:0000256" key="2">
    <source>
        <dbReference type="ARBA" id="ARBA00005977"/>
    </source>
</evidence>
<dbReference type="EMBL" id="GG662563">
    <property type="protein sequence ID" value="EAR82792.1"/>
    <property type="molecule type" value="Genomic_DNA"/>
</dbReference>
<keyword evidence="5 6" id="KW-0472">Membrane</keyword>
<dbReference type="HOGENOM" id="CLU_108086_2_1_1"/>
<dbReference type="AlphaFoldDB" id="Q22BW6"/>
<keyword evidence="3 6" id="KW-0812">Transmembrane</keyword>
<dbReference type="FunCoup" id="Q22BW6">
    <property type="interactions" value="29"/>
</dbReference>
<evidence type="ECO:0000256" key="6">
    <source>
        <dbReference type="SAM" id="Phobius"/>
    </source>
</evidence>
<dbReference type="PANTHER" id="PTHR28668:SF1">
    <property type="entry name" value="TRANSMEMBRANE PROTEIN 234"/>
    <property type="match status" value="1"/>
</dbReference>
<keyword evidence="4 6" id="KW-1133">Transmembrane helix</keyword>
<name>Q22BW6_TETTS</name>
<dbReference type="eggNOG" id="ENOG502QYA8">
    <property type="taxonomic scope" value="Eukaryota"/>
</dbReference>
<dbReference type="OrthoDB" id="43458at2759"/>
<sequence>MDFQQLFNEYYVYGGLILVGIMWGITNPLMEMGSKTQNLEQFDISLKFFLSIFTRIAFLLPFIVNQLASVLFNILLGKAPLTTAQAIANSCSSVVTLATESIIKKKPITIKTVLGIAFVTFGIYLCVTSQNEKTK</sequence>
<dbReference type="Proteomes" id="UP000009168">
    <property type="component" value="Unassembled WGS sequence"/>
</dbReference>
<evidence type="ECO:0000256" key="1">
    <source>
        <dbReference type="ARBA" id="ARBA00004141"/>
    </source>
</evidence>
<organism evidence="7 8">
    <name type="scientific">Tetrahymena thermophila (strain SB210)</name>
    <dbReference type="NCBI Taxonomy" id="312017"/>
    <lineage>
        <taxon>Eukaryota</taxon>
        <taxon>Sar</taxon>
        <taxon>Alveolata</taxon>
        <taxon>Ciliophora</taxon>
        <taxon>Intramacronucleata</taxon>
        <taxon>Oligohymenophorea</taxon>
        <taxon>Hymenostomatida</taxon>
        <taxon>Tetrahymenina</taxon>
        <taxon>Tetrahymenidae</taxon>
        <taxon>Tetrahymena</taxon>
    </lineage>
</organism>
<keyword evidence="8" id="KW-1185">Reference proteome</keyword>
<dbReference type="PANTHER" id="PTHR28668">
    <property type="entry name" value="TRANSMEMBRANE PROTEIN 234"/>
    <property type="match status" value="1"/>
</dbReference>
<dbReference type="InterPro" id="IPR018908">
    <property type="entry name" value="TMEM234"/>
</dbReference>
<accession>Q22BW6</accession>
<dbReference type="Gene3D" id="1.10.3730.20">
    <property type="match status" value="1"/>
</dbReference>
<evidence type="ECO:0000313" key="7">
    <source>
        <dbReference type="EMBL" id="EAR82792.1"/>
    </source>
</evidence>
<dbReference type="GeneID" id="7840577"/>
<proteinExistence type="inferred from homology"/>
<evidence type="ECO:0000256" key="5">
    <source>
        <dbReference type="ARBA" id="ARBA00023136"/>
    </source>
</evidence>